<reference evidence="3" key="3">
    <citation type="submission" date="2015-06" db="UniProtKB">
        <authorList>
            <consortium name="EnsemblMetazoa"/>
        </authorList>
    </citation>
    <scope>IDENTIFICATION</scope>
</reference>
<organism evidence="2">
    <name type="scientific">Capitella teleta</name>
    <name type="common">Polychaete worm</name>
    <dbReference type="NCBI Taxonomy" id="283909"/>
    <lineage>
        <taxon>Eukaryota</taxon>
        <taxon>Metazoa</taxon>
        <taxon>Spiralia</taxon>
        <taxon>Lophotrochozoa</taxon>
        <taxon>Annelida</taxon>
        <taxon>Polychaeta</taxon>
        <taxon>Sedentaria</taxon>
        <taxon>Scolecida</taxon>
        <taxon>Capitellidae</taxon>
        <taxon>Capitella</taxon>
    </lineage>
</organism>
<dbReference type="EnsemblMetazoa" id="CapteT204896">
    <property type="protein sequence ID" value="CapteP204896"/>
    <property type="gene ID" value="CapteG204896"/>
</dbReference>
<evidence type="ECO:0008006" key="5">
    <source>
        <dbReference type="Google" id="ProtNLM"/>
    </source>
</evidence>
<dbReference type="EMBL" id="KB305999">
    <property type="protein sequence ID" value="ELU00452.1"/>
    <property type="molecule type" value="Genomic_DNA"/>
</dbReference>
<reference evidence="4" key="1">
    <citation type="submission" date="2012-12" db="EMBL/GenBank/DDBJ databases">
        <authorList>
            <person name="Hellsten U."/>
            <person name="Grimwood J."/>
            <person name="Chapman J.A."/>
            <person name="Shapiro H."/>
            <person name="Aerts A."/>
            <person name="Otillar R.P."/>
            <person name="Terry A.Y."/>
            <person name="Boore J.L."/>
            <person name="Simakov O."/>
            <person name="Marletaz F."/>
            <person name="Cho S.-J."/>
            <person name="Edsinger-Gonzales E."/>
            <person name="Havlak P."/>
            <person name="Kuo D.-H."/>
            <person name="Larsson T."/>
            <person name="Lv J."/>
            <person name="Arendt D."/>
            <person name="Savage R."/>
            <person name="Osoegawa K."/>
            <person name="de Jong P."/>
            <person name="Lindberg D.R."/>
            <person name="Seaver E.C."/>
            <person name="Weisblat D.A."/>
            <person name="Putnam N.H."/>
            <person name="Grigoriev I.V."/>
            <person name="Rokhsar D.S."/>
        </authorList>
    </citation>
    <scope>NUCLEOTIDE SEQUENCE</scope>
    <source>
        <strain evidence="4">I ESC-2004</strain>
    </source>
</reference>
<feature type="chain" id="PRO_5008787865" description="Fibronectin type-III domain-containing protein" evidence="1">
    <location>
        <begin position="20"/>
        <end position="273"/>
    </location>
</feature>
<sequence length="273" mass="31298">MGYYIILYCLLCTTPLFEACGVGFYGVECEQECGTCKNNVCFSVDGRCLDGCQLWFVGDYCREELRKPTLEGTFPLLIQLNESAVIITWTQDIQIPRNQSRFYGYTVAYAKGLSDFKDGPSVSHNPSAMLQYLIVSNIHATTEYYFHVRVYRSMENETRYGLSSNSIPIRITPGEKRTRPFQTTILNQLDQQWVLVSSGSQVEKNRDNRGSQYRRTELYCTGVTSCRDHRLRKIETTEDLNTEELNFIAQGSPAVVSNCQQTSLVERKRVESW</sequence>
<accession>R7UB33</accession>
<evidence type="ECO:0000313" key="2">
    <source>
        <dbReference type="EMBL" id="ELU00452.1"/>
    </source>
</evidence>
<dbReference type="EMBL" id="AMQN01009698">
    <property type="status" value="NOT_ANNOTATED_CDS"/>
    <property type="molecule type" value="Genomic_DNA"/>
</dbReference>
<dbReference type="SUPFAM" id="SSF49265">
    <property type="entry name" value="Fibronectin type III"/>
    <property type="match status" value="1"/>
</dbReference>
<dbReference type="InterPro" id="IPR013783">
    <property type="entry name" value="Ig-like_fold"/>
</dbReference>
<reference evidence="2 4" key="2">
    <citation type="journal article" date="2013" name="Nature">
        <title>Insights into bilaterian evolution from three spiralian genomes.</title>
        <authorList>
            <person name="Simakov O."/>
            <person name="Marletaz F."/>
            <person name="Cho S.J."/>
            <person name="Edsinger-Gonzales E."/>
            <person name="Havlak P."/>
            <person name="Hellsten U."/>
            <person name="Kuo D.H."/>
            <person name="Larsson T."/>
            <person name="Lv J."/>
            <person name="Arendt D."/>
            <person name="Savage R."/>
            <person name="Osoegawa K."/>
            <person name="de Jong P."/>
            <person name="Grimwood J."/>
            <person name="Chapman J.A."/>
            <person name="Shapiro H."/>
            <person name="Aerts A."/>
            <person name="Otillar R.P."/>
            <person name="Terry A.Y."/>
            <person name="Boore J.L."/>
            <person name="Grigoriev I.V."/>
            <person name="Lindberg D.R."/>
            <person name="Seaver E.C."/>
            <person name="Weisblat D.A."/>
            <person name="Putnam N.H."/>
            <person name="Rokhsar D.S."/>
        </authorList>
    </citation>
    <scope>NUCLEOTIDE SEQUENCE</scope>
    <source>
        <strain evidence="2 4">I ESC-2004</strain>
    </source>
</reference>
<evidence type="ECO:0000256" key="1">
    <source>
        <dbReference type="SAM" id="SignalP"/>
    </source>
</evidence>
<gene>
    <name evidence="2" type="ORF">CAPTEDRAFT_204896</name>
</gene>
<dbReference type="Gene3D" id="2.60.40.10">
    <property type="entry name" value="Immunoglobulins"/>
    <property type="match status" value="1"/>
</dbReference>
<evidence type="ECO:0000313" key="3">
    <source>
        <dbReference type="EnsemblMetazoa" id="CapteP204896"/>
    </source>
</evidence>
<keyword evidence="4" id="KW-1185">Reference proteome</keyword>
<keyword evidence="1" id="KW-0732">Signal</keyword>
<dbReference type="OrthoDB" id="10252017at2759"/>
<dbReference type="HOGENOM" id="CLU_085596_0_0_1"/>
<proteinExistence type="predicted"/>
<evidence type="ECO:0000313" key="4">
    <source>
        <dbReference type="Proteomes" id="UP000014760"/>
    </source>
</evidence>
<dbReference type="InterPro" id="IPR036116">
    <property type="entry name" value="FN3_sf"/>
</dbReference>
<feature type="signal peptide" evidence="1">
    <location>
        <begin position="1"/>
        <end position="19"/>
    </location>
</feature>
<dbReference type="AlphaFoldDB" id="R7UB33"/>
<dbReference type="Proteomes" id="UP000014760">
    <property type="component" value="Unassembled WGS sequence"/>
</dbReference>
<name>R7UB33_CAPTE</name>
<protein>
    <recommendedName>
        <fullName evidence="5">Fibronectin type-III domain-containing protein</fullName>
    </recommendedName>
</protein>